<feature type="region of interest" description="Disordered" evidence="1">
    <location>
        <begin position="1"/>
        <end position="50"/>
    </location>
</feature>
<feature type="compositionally biased region" description="Gly residues" evidence="1">
    <location>
        <begin position="1"/>
        <end position="11"/>
    </location>
</feature>
<gene>
    <name evidence="2" type="ORF">AAFF_G00094120</name>
</gene>
<name>A0AAD7T2Z9_9TELE</name>
<sequence>MVSGPPKGGGMRSVVSGGEKSLAEEEEEEVEEVEEVEEEEEADRFSASLTHSGPEPFCAHLCVGGILRTPNSIQPVY</sequence>
<evidence type="ECO:0000256" key="1">
    <source>
        <dbReference type="SAM" id="MobiDB-lite"/>
    </source>
</evidence>
<reference evidence="2" key="1">
    <citation type="journal article" date="2023" name="Science">
        <title>Genome structures resolve the early diversification of teleost fishes.</title>
        <authorList>
            <person name="Parey E."/>
            <person name="Louis A."/>
            <person name="Montfort J."/>
            <person name="Bouchez O."/>
            <person name="Roques C."/>
            <person name="Iampietro C."/>
            <person name="Lluch J."/>
            <person name="Castinel A."/>
            <person name="Donnadieu C."/>
            <person name="Desvignes T."/>
            <person name="Floi Bucao C."/>
            <person name="Jouanno E."/>
            <person name="Wen M."/>
            <person name="Mejri S."/>
            <person name="Dirks R."/>
            <person name="Jansen H."/>
            <person name="Henkel C."/>
            <person name="Chen W.J."/>
            <person name="Zahm M."/>
            <person name="Cabau C."/>
            <person name="Klopp C."/>
            <person name="Thompson A.W."/>
            <person name="Robinson-Rechavi M."/>
            <person name="Braasch I."/>
            <person name="Lecointre G."/>
            <person name="Bobe J."/>
            <person name="Postlethwait J.H."/>
            <person name="Berthelot C."/>
            <person name="Roest Crollius H."/>
            <person name="Guiguen Y."/>
        </authorList>
    </citation>
    <scope>NUCLEOTIDE SEQUENCE</scope>
    <source>
        <strain evidence="2">NC1722</strain>
    </source>
</reference>
<organism evidence="2 3">
    <name type="scientific">Aldrovandia affinis</name>
    <dbReference type="NCBI Taxonomy" id="143900"/>
    <lineage>
        <taxon>Eukaryota</taxon>
        <taxon>Metazoa</taxon>
        <taxon>Chordata</taxon>
        <taxon>Craniata</taxon>
        <taxon>Vertebrata</taxon>
        <taxon>Euteleostomi</taxon>
        <taxon>Actinopterygii</taxon>
        <taxon>Neopterygii</taxon>
        <taxon>Teleostei</taxon>
        <taxon>Notacanthiformes</taxon>
        <taxon>Halosauridae</taxon>
        <taxon>Aldrovandia</taxon>
    </lineage>
</organism>
<dbReference type="AlphaFoldDB" id="A0AAD7T2Z9"/>
<protein>
    <submittedName>
        <fullName evidence="2">Uncharacterized protein</fullName>
    </submittedName>
</protein>
<keyword evidence="3" id="KW-1185">Reference proteome</keyword>
<dbReference type="EMBL" id="JAINUG010000016">
    <property type="protein sequence ID" value="KAJ8413416.1"/>
    <property type="molecule type" value="Genomic_DNA"/>
</dbReference>
<comment type="caution">
    <text evidence="2">The sequence shown here is derived from an EMBL/GenBank/DDBJ whole genome shotgun (WGS) entry which is preliminary data.</text>
</comment>
<accession>A0AAD7T2Z9</accession>
<proteinExistence type="predicted"/>
<feature type="compositionally biased region" description="Acidic residues" evidence="1">
    <location>
        <begin position="24"/>
        <end position="42"/>
    </location>
</feature>
<dbReference type="Proteomes" id="UP001221898">
    <property type="component" value="Unassembled WGS sequence"/>
</dbReference>
<evidence type="ECO:0000313" key="2">
    <source>
        <dbReference type="EMBL" id="KAJ8413416.1"/>
    </source>
</evidence>
<evidence type="ECO:0000313" key="3">
    <source>
        <dbReference type="Proteomes" id="UP001221898"/>
    </source>
</evidence>